<evidence type="ECO:0000313" key="2">
    <source>
        <dbReference type="Proteomes" id="UP001062846"/>
    </source>
</evidence>
<dbReference type="EMBL" id="CM046395">
    <property type="protein sequence ID" value="KAI8541914.1"/>
    <property type="molecule type" value="Genomic_DNA"/>
</dbReference>
<sequence>MGGRRGGLHKGHRKLRLETDDEEEVPRPKKQRTTEQHRQGNDQLLDEREDEEQASDVIVQAGEGSGDRSAFATLTDPEVLDCPICFEHLGLPVFQCQNGHLACSSCCSKLGNKCPSCSSLVGFYRCRGVEKILESVKIPCQNMKYGCKEMVFKCKRHDHEDNCIFAQGKRAGKEAVELEEDDPVEEKRRKVTARRESKARSLWKEKVLKKGVCCERQVDRHSLGDTEYITTIVNRGLSHFFRVIDGYYKPWVIEFYQNMYIDTAKREIEAYVQNKLVQITPDLVARYLGYTRPPLGSTTYPDPKRLAGVKQPAGFKLEPPHPGAFNNASEMKSKSLSKPPPQPQPQPPPPQAESSAPTAPPRKKRGFKSHVIGMLKSILCRQEDIMKEQKILNRKVDYVIARWEDQTQIRYDPNLNMELRAGGIGANESDGDGDEDANDDNDDNDSDDSGNGVRV</sequence>
<name>A0ACC0MMX2_RHOML</name>
<accession>A0ACC0MMX2</accession>
<dbReference type="Proteomes" id="UP001062846">
    <property type="component" value="Chromosome 8"/>
</dbReference>
<proteinExistence type="predicted"/>
<protein>
    <submittedName>
        <fullName evidence="1">Uncharacterized protein</fullName>
    </submittedName>
</protein>
<comment type="caution">
    <text evidence="1">The sequence shown here is derived from an EMBL/GenBank/DDBJ whole genome shotgun (WGS) entry which is preliminary data.</text>
</comment>
<organism evidence="1 2">
    <name type="scientific">Rhododendron molle</name>
    <name type="common">Chinese azalea</name>
    <name type="synonym">Azalea mollis</name>
    <dbReference type="NCBI Taxonomy" id="49168"/>
    <lineage>
        <taxon>Eukaryota</taxon>
        <taxon>Viridiplantae</taxon>
        <taxon>Streptophyta</taxon>
        <taxon>Embryophyta</taxon>
        <taxon>Tracheophyta</taxon>
        <taxon>Spermatophyta</taxon>
        <taxon>Magnoliopsida</taxon>
        <taxon>eudicotyledons</taxon>
        <taxon>Gunneridae</taxon>
        <taxon>Pentapetalae</taxon>
        <taxon>asterids</taxon>
        <taxon>Ericales</taxon>
        <taxon>Ericaceae</taxon>
        <taxon>Ericoideae</taxon>
        <taxon>Rhodoreae</taxon>
        <taxon>Rhododendron</taxon>
    </lineage>
</organism>
<evidence type="ECO:0000313" key="1">
    <source>
        <dbReference type="EMBL" id="KAI8541914.1"/>
    </source>
</evidence>
<reference evidence="1" key="1">
    <citation type="submission" date="2022-02" db="EMBL/GenBank/DDBJ databases">
        <title>Plant Genome Project.</title>
        <authorList>
            <person name="Zhang R.-G."/>
        </authorList>
    </citation>
    <scope>NUCLEOTIDE SEQUENCE</scope>
    <source>
        <strain evidence="1">AT1</strain>
    </source>
</reference>
<keyword evidence="2" id="KW-1185">Reference proteome</keyword>
<gene>
    <name evidence="1" type="ORF">RHMOL_Rhmol08G0097600</name>
</gene>